<dbReference type="EMBL" id="CDOI01000057">
    <property type="protein sequence ID" value="CEN43965.1"/>
    <property type="molecule type" value="Genomic_DNA"/>
</dbReference>
<keyword evidence="2" id="KW-1185">Reference proteome</keyword>
<proteinExistence type="predicted"/>
<accession>A0A0B7HX39</accession>
<sequence length="201" mass="23362">MKTAKFYTKMLFYVATTFILMGCHETRKRQTTESGEKKEIALLQKKVNITSYPVSGDFSLLSFNTLYCDNLHDFILSDTITFNHSDLSEINNDNLVSIVIYAKSDADNIDYSDVDKMLFYVRKEDGFRIFLLENRKEAFELKPKHTFHSNFISSNDIFDLYKIISPDSKAHCYMLLNGRKLPKTLSTKESSLQLFISKNRK</sequence>
<evidence type="ECO:0008006" key="3">
    <source>
        <dbReference type="Google" id="ProtNLM"/>
    </source>
</evidence>
<dbReference type="PROSITE" id="PS51257">
    <property type="entry name" value="PROKAR_LIPOPROTEIN"/>
    <property type="match status" value="1"/>
</dbReference>
<gene>
    <name evidence="1" type="ORF">CCAND38_150011</name>
</gene>
<organism evidence="1 2">
    <name type="scientific">Capnocytophaga canis</name>
    <dbReference type="NCBI Taxonomy" id="1848903"/>
    <lineage>
        <taxon>Bacteria</taxon>
        <taxon>Pseudomonadati</taxon>
        <taxon>Bacteroidota</taxon>
        <taxon>Flavobacteriia</taxon>
        <taxon>Flavobacteriales</taxon>
        <taxon>Flavobacteriaceae</taxon>
        <taxon>Capnocytophaga</taxon>
    </lineage>
</organism>
<dbReference type="Proteomes" id="UP000045051">
    <property type="component" value="Unassembled WGS sequence"/>
</dbReference>
<evidence type="ECO:0000313" key="1">
    <source>
        <dbReference type="EMBL" id="CEN43965.1"/>
    </source>
</evidence>
<dbReference type="AlphaFoldDB" id="A0A0B7HX39"/>
<dbReference type="RefSeq" id="WP_042343407.1">
    <property type="nucleotide sequence ID" value="NZ_CDOI01000057.1"/>
</dbReference>
<name>A0A0B7HX39_9FLAO</name>
<protein>
    <recommendedName>
        <fullName evidence="3">Lipoprotein</fullName>
    </recommendedName>
</protein>
<reference evidence="1 2" key="1">
    <citation type="submission" date="2015-01" db="EMBL/GenBank/DDBJ databases">
        <authorList>
            <person name="Xiang T."/>
            <person name="Song Y."/>
            <person name="Huang L."/>
            <person name="Wang B."/>
            <person name="Wu P."/>
        </authorList>
    </citation>
    <scope>NUCLEOTIDE SEQUENCE [LARGE SCALE GENOMIC DNA]</scope>
    <source>
        <strain evidence="1 2">CcD38</strain>
    </source>
</reference>
<evidence type="ECO:0000313" key="2">
    <source>
        <dbReference type="Proteomes" id="UP000045051"/>
    </source>
</evidence>